<dbReference type="Pfam" id="PF07776">
    <property type="entry name" value="zf-AD"/>
    <property type="match status" value="1"/>
</dbReference>
<evidence type="ECO:0000259" key="10">
    <source>
        <dbReference type="PROSITE" id="PS50157"/>
    </source>
</evidence>
<evidence type="ECO:0000256" key="6">
    <source>
        <dbReference type="ARBA" id="ARBA00023242"/>
    </source>
</evidence>
<feature type="domain" description="C2H2-type" evidence="10">
    <location>
        <begin position="431"/>
        <end position="458"/>
    </location>
</feature>
<accession>A0A8S0ZEW1</accession>
<dbReference type="PROSITE" id="PS50157">
    <property type="entry name" value="ZINC_FINGER_C2H2_2"/>
    <property type="match status" value="4"/>
</dbReference>
<dbReference type="Proteomes" id="UP000494256">
    <property type="component" value="Unassembled WGS sequence"/>
</dbReference>
<evidence type="ECO:0000256" key="8">
    <source>
        <dbReference type="PROSITE-ProRule" id="PRU01263"/>
    </source>
</evidence>
<dbReference type="Gene3D" id="3.40.1800.20">
    <property type="match status" value="1"/>
</dbReference>
<feature type="region of interest" description="Disordered" evidence="9">
    <location>
        <begin position="144"/>
        <end position="165"/>
    </location>
</feature>
<feature type="binding site" evidence="8">
    <location>
        <position position="10"/>
    </location>
    <ligand>
        <name>Zn(2+)</name>
        <dbReference type="ChEBI" id="CHEBI:29105"/>
    </ligand>
</feature>
<dbReference type="GO" id="GO:0008270">
    <property type="term" value="F:zinc ion binding"/>
    <property type="evidence" value="ECO:0007669"/>
    <property type="project" value="UniProtKB-UniRule"/>
</dbReference>
<dbReference type="Gene3D" id="3.30.160.60">
    <property type="entry name" value="Classic Zinc Finger"/>
    <property type="match status" value="4"/>
</dbReference>
<dbReference type="SUPFAM" id="SSF57716">
    <property type="entry name" value="Glucocorticoid receptor-like (DNA-binding domain)"/>
    <property type="match status" value="1"/>
</dbReference>
<dbReference type="InterPro" id="IPR050888">
    <property type="entry name" value="ZnF_C2H2-type_TF"/>
</dbReference>
<evidence type="ECO:0000313" key="12">
    <source>
        <dbReference type="EMBL" id="CAB3231846.1"/>
    </source>
</evidence>
<dbReference type="InterPro" id="IPR012934">
    <property type="entry name" value="Znf_AD"/>
</dbReference>
<keyword evidence="4 7" id="KW-0863">Zinc-finger</keyword>
<evidence type="ECO:0000256" key="1">
    <source>
        <dbReference type="ARBA" id="ARBA00004123"/>
    </source>
</evidence>
<dbReference type="SUPFAM" id="SSF57667">
    <property type="entry name" value="beta-beta-alpha zinc fingers"/>
    <property type="match status" value="4"/>
</dbReference>
<gene>
    <name evidence="12" type="ORF">APLA_LOCUS5342</name>
</gene>
<feature type="domain" description="ZAD" evidence="11">
    <location>
        <begin position="5"/>
        <end position="80"/>
    </location>
</feature>
<proteinExistence type="predicted"/>
<keyword evidence="5 8" id="KW-0862">Zinc</keyword>
<evidence type="ECO:0000256" key="5">
    <source>
        <dbReference type="ARBA" id="ARBA00022833"/>
    </source>
</evidence>
<evidence type="ECO:0000313" key="13">
    <source>
        <dbReference type="Proteomes" id="UP000494256"/>
    </source>
</evidence>
<dbReference type="InterPro" id="IPR013087">
    <property type="entry name" value="Znf_C2H2_type"/>
</dbReference>
<feature type="binding site" evidence="8">
    <location>
        <position position="56"/>
    </location>
    <ligand>
        <name>Zn(2+)</name>
        <dbReference type="ChEBI" id="CHEBI:29105"/>
    </ligand>
</feature>
<protein>
    <submittedName>
        <fullName evidence="12">Uncharacterized protein</fullName>
    </submittedName>
</protein>
<dbReference type="EMBL" id="CADEBD010000289">
    <property type="protein sequence ID" value="CAB3231846.1"/>
    <property type="molecule type" value="Genomic_DNA"/>
</dbReference>
<comment type="subcellular location">
    <subcellularLocation>
        <location evidence="1">Nucleus</location>
    </subcellularLocation>
</comment>
<feature type="domain" description="C2H2-type" evidence="10">
    <location>
        <begin position="487"/>
        <end position="517"/>
    </location>
</feature>
<dbReference type="PANTHER" id="PTHR24406">
    <property type="entry name" value="TRANSCRIPTIONAL REPRESSOR CTCFL-RELATED"/>
    <property type="match status" value="1"/>
</dbReference>
<dbReference type="SMART" id="SM00355">
    <property type="entry name" value="ZnF_C2H2"/>
    <property type="match status" value="9"/>
</dbReference>
<organism evidence="12 13">
    <name type="scientific">Arctia plantaginis</name>
    <name type="common">Wood tiger moth</name>
    <name type="synonym">Phalaena plantaginis</name>
    <dbReference type="NCBI Taxonomy" id="874455"/>
    <lineage>
        <taxon>Eukaryota</taxon>
        <taxon>Metazoa</taxon>
        <taxon>Ecdysozoa</taxon>
        <taxon>Arthropoda</taxon>
        <taxon>Hexapoda</taxon>
        <taxon>Insecta</taxon>
        <taxon>Pterygota</taxon>
        <taxon>Neoptera</taxon>
        <taxon>Endopterygota</taxon>
        <taxon>Lepidoptera</taxon>
        <taxon>Glossata</taxon>
        <taxon>Ditrysia</taxon>
        <taxon>Noctuoidea</taxon>
        <taxon>Erebidae</taxon>
        <taxon>Arctiinae</taxon>
        <taxon>Arctia</taxon>
    </lineage>
</organism>
<evidence type="ECO:0000256" key="9">
    <source>
        <dbReference type="SAM" id="MobiDB-lite"/>
    </source>
</evidence>
<reference evidence="12 13" key="1">
    <citation type="submission" date="2020-04" db="EMBL/GenBank/DDBJ databases">
        <authorList>
            <person name="Wallbank WR R."/>
            <person name="Pardo Diaz C."/>
            <person name="Kozak K."/>
            <person name="Martin S."/>
            <person name="Jiggins C."/>
            <person name="Moest M."/>
            <person name="Warren A I."/>
            <person name="Byers J.R.P. K."/>
            <person name="Montejo-Kovacevich G."/>
            <person name="Yen C E."/>
        </authorList>
    </citation>
    <scope>NUCLEOTIDE SEQUENCE [LARGE SCALE GENOMIC DNA]</scope>
</reference>
<dbReference type="AlphaFoldDB" id="A0A8S0ZEW1"/>
<dbReference type="GO" id="GO:0005634">
    <property type="term" value="C:nucleus"/>
    <property type="evidence" value="ECO:0007669"/>
    <property type="project" value="UniProtKB-SubCell"/>
</dbReference>
<dbReference type="PROSITE" id="PS51915">
    <property type="entry name" value="ZAD"/>
    <property type="match status" value="1"/>
</dbReference>
<feature type="compositionally biased region" description="Basic and acidic residues" evidence="9">
    <location>
        <begin position="147"/>
        <end position="162"/>
    </location>
</feature>
<dbReference type="InterPro" id="IPR036236">
    <property type="entry name" value="Znf_C2H2_sf"/>
</dbReference>
<evidence type="ECO:0000259" key="11">
    <source>
        <dbReference type="PROSITE" id="PS51915"/>
    </source>
</evidence>
<feature type="region of interest" description="Disordered" evidence="9">
    <location>
        <begin position="91"/>
        <end position="111"/>
    </location>
</feature>
<dbReference type="SMART" id="SM00868">
    <property type="entry name" value="zf-AD"/>
    <property type="match status" value="1"/>
</dbReference>
<keyword evidence="3" id="KW-0677">Repeat</keyword>
<sequence>MDFSAVCRTCLCDDHSLNPLFKGNDDHDTFAKALYMATGTQIRYNDNLPQNMCTNCIIKLNNTLKFRRQCRDAETQLIKKIKGETNVFSTRGKRSIQNSEGESEKSEENKFETTIKIEVENHENESLSNYDVDDDMPLKLLATSETPDFKPSPKYEPNKEDQTSINDTARAITDNEIKVEEIKEEKLELADNGNCDPILTDNELNDDSNTSQISFNNMDDRKNSISSTKTNDVMDLPYVVLMDSVTQKATRVLCKLCNKELSIRSIDFHMARCHPGADERKIKCDLCDIFVLKNKLNRHMILRHGSGCFKCGYCKLDFANKEQLVEHVDTCTAKKRKRKTNEAGRELRECDECHKVMQKASLRMHKAVKHAGLKPVCEHCGKNFGNKFRLNEHYRAKHGYEKFQCHYCEFQSASTMAMKNHERRHRDEKPFVCEECGAKFHAAYLLAQHRQSHRTEKLIKCDLCPSTFKANNGLHMHKLTCHSNLTYKCDICNRSYKCRHYVVKHIRHVHRYTGTSPPLTVVNNDDVVEKAV</sequence>
<dbReference type="OrthoDB" id="10063692at2759"/>
<feature type="binding site" evidence="8">
    <location>
        <position position="53"/>
    </location>
    <ligand>
        <name>Zn(2+)</name>
        <dbReference type="ChEBI" id="CHEBI:29105"/>
    </ligand>
</feature>
<feature type="domain" description="C2H2-type" evidence="10">
    <location>
        <begin position="403"/>
        <end position="430"/>
    </location>
</feature>
<evidence type="ECO:0000256" key="2">
    <source>
        <dbReference type="ARBA" id="ARBA00022723"/>
    </source>
</evidence>
<feature type="binding site" evidence="8">
    <location>
        <position position="7"/>
    </location>
    <ligand>
        <name>Zn(2+)</name>
        <dbReference type="ChEBI" id="CHEBI:29105"/>
    </ligand>
</feature>
<dbReference type="PROSITE" id="PS00028">
    <property type="entry name" value="ZINC_FINGER_C2H2_1"/>
    <property type="match status" value="4"/>
</dbReference>
<dbReference type="FunFam" id="3.30.160.60:FF:000446">
    <property type="entry name" value="Zinc finger protein"/>
    <property type="match status" value="1"/>
</dbReference>
<evidence type="ECO:0000256" key="4">
    <source>
        <dbReference type="ARBA" id="ARBA00022771"/>
    </source>
</evidence>
<name>A0A8S0ZEW1_ARCPL</name>
<comment type="caution">
    <text evidence="12">The sequence shown here is derived from an EMBL/GenBank/DDBJ whole genome shotgun (WGS) entry which is preliminary data.</text>
</comment>
<keyword evidence="2 8" id="KW-0479">Metal-binding</keyword>
<feature type="domain" description="C2H2-type" evidence="10">
    <location>
        <begin position="375"/>
        <end position="403"/>
    </location>
</feature>
<keyword evidence="6" id="KW-0539">Nucleus</keyword>
<evidence type="ECO:0000256" key="7">
    <source>
        <dbReference type="PROSITE-ProRule" id="PRU00042"/>
    </source>
</evidence>
<feature type="compositionally biased region" description="Basic and acidic residues" evidence="9">
    <location>
        <begin position="102"/>
        <end position="111"/>
    </location>
</feature>
<evidence type="ECO:0000256" key="3">
    <source>
        <dbReference type="ARBA" id="ARBA00022737"/>
    </source>
</evidence>